<evidence type="ECO:0000256" key="5">
    <source>
        <dbReference type="ARBA" id="ARBA00022968"/>
    </source>
</evidence>
<comment type="caution">
    <text evidence="13">The sequence shown here is derived from an EMBL/GenBank/DDBJ whole genome shotgun (WGS) entry which is preliminary data.</text>
</comment>
<reference evidence="13" key="1">
    <citation type="submission" date="2021-02" db="EMBL/GenBank/DDBJ databases">
        <authorList>
            <person name="Nowell W R."/>
        </authorList>
    </citation>
    <scope>NUCLEOTIDE SEQUENCE</scope>
</reference>
<evidence type="ECO:0000256" key="9">
    <source>
        <dbReference type="ARBA" id="ARBA00023157"/>
    </source>
</evidence>
<keyword evidence="5" id="KW-0735">Signal-anchor</keyword>
<evidence type="ECO:0000313" key="13">
    <source>
        <dbReference type="EMBL" id="CAF1441885.1"/>
    </source>
</evidence>
<dbReference type="PANTHER" id="PTHR11675">
    <property type="entry name" value="N-ACETYLGALACTOSAMINYLTRANSFERASE"/>
    <property type="match status" value="1"/>
</dbReference>
<dbReference type="GO" id="GO:0004653">
    <property type="term" value="F:polypeptide N-acetylgalactosaminyltransferase activity"/>
    <property type="evidence" value="ECO:0007669"/>
    <property type="project" value="TreeGrafter"/>
</dbReference>
<gene>
    <name evidence="13" type="ORF">EDS130_LOCUS38933</name>
</gene>
<dbReference type="PROSITE" id="PS50231">
    <property type="entry name" value="RICIN_B_LECTIN"/>
    <property type="match status" value="1"/>
</dbReference>
<keyword evidence="6 10" id="KW-1133">Transmembrane helix</keyword>
<evidence type="ECO:0000313" key="14">
    <source>
        <dbReference type="Proteomes" id="UP000663852"/>
    </source>
</evidence>
<dbReference type="SMART" id="SM00458">
    <property type="entry name" value="RICIN"/>
    <property type="match status" value="1"/>
</dbReference>
<keyword evidence="8 10" id="KW-0472">Membrane</keyword>
<name>A0A815P1M5_ADIRI</name>
<evidence type="ECO:0000256" key="6">
    <source>
        <dbReference type="ARBA" id="ARBA00022989"/>
    </source>
</evidence>
<proteinExistence type="inferred from homology"/>
<dbReference type="PANTHER" id="PTHR11675:SF101">
    <property type="entry name" value="POLYPEPTIDE N-ACETYLGALACTOSAMINYLTRANSFERASE 5"/>
    <property type="match status" value="1"/>
</dbReference>
<dbReference type="Pfam" id="PF00652">
    <property type="entry name" value="Ricin_B_lectin"/>
    <property type="match status" value="1"/>
</dbReference>
<comment type="cofactor">
    <cofactor evidence="10">
        <name>Mn(2+)</name>
        <dbReference type="ChEBI" id="CHEBI:29035"/>
    </cofactor>
</comment>
<comment type="pathway">
    <text evidence="10">Protein modification; protein glycosylation.</text>
</comment>
<dbReference type="EMBL" id="CAJNOJ010000420">
    <property type="protein sequence ID" value="CAF1441885.1"/>
    <property type="molecule type" value="Genomic_DNA"/>
</dbReference>
<evidence type="ECO:0000256" key="3">
    <source>
        <dbReference type="ARBA" id="ARBA00022692"/>
    </source>
</evidence>
<evidence type="ECO:0000256" key="7">
    <source>
        <dbReference type="ARBA" id="ARBA00023034"/>
    </source>
</evidence>
<dbReference type="Gene3D" id="2.80.10.50">
    <property type="match status" value="1"/>
</dbReference>
<dbReference type="SUPFAM" id="SSF50370">
    <property type="entry name" value="Ricin B-like lectins"/>
    <property type="match status" value="1"/>
</dbReference>
<dbReference type="InterPro" id="IPR029044">
    <property type="entry name" value="Nucleotide-diphossugar_trans"/>
</dbReference>
<dbReference type="InterPro" id="IPR035992">
    <property type="entry name" value="Ricin_B-like_lectins"/>
</dbReference>
<evidence type="ECO:0000256" key="2">
    <source>
        <dbReference type="ARBA" id="ARBA00005680"/>
    </source>
</evidence>
<feature type="domain" description="Ricin B lectin" evidence="12">
    <location>
        <begin position="517"/>
        <end position="646"/>
    </location>
</feature>
<protein>
    <recommendedName>
        <fullName evidence="10">Polypeptide N-acetylgalactosaminyltransferase</fullName>
        <ecNumber evidence="10">2.4.1.-</ecNumber>
    </recommendedName>
    <alternativeName>
        <fullName evidence="10">Protein-UDP acetylgalactosaminyltransferase</fullName>
    </alternativeName>
</protein>
<dbReference type="OrthoDB" id="330637at2759"/>
<evidence type="ECO:0000256" key="10">
    <source>
        <dbReference type="RuleBase" id="RU361242"/>
    </source>
</evidence>
<comment type="subcellular location">
    <subcellularLocation>
        <location evidence="1 10">Golgi apparatus membrane</location>
        <topology evidence="1 10">Single-pass type II membrane protein</topology>
    </subcellularLocation>
</comment>
<evidence type="ECO:0000256" key="8">
    <source>
        <dbReference type="ARBA" id="ARBA00023136"/>
    </source>
</evidence>
<dbReference type="InterPro" id="IPR000772">
    <property type="entry name" value="Ricin_B_lectin"/>
</dbReference>
<dbReference type="Pfam" id="PF00535">
    <property type="entry name" value="Glycos_transf_2"/>
    <property type="match status" value="1"/>
</dbReference>
<comment type="similarity">
    <text evidence="2 10">Belongs to the glycosyltransferase 2 family. GalNAc-T subfamily.</text>
</comment>
<feature type="transmembrane region" description="Helical" evidence="10">
    <location>
        <begin position="27"/>
        <end position="48"/>
    </location>
</feature>
<dbReference type="Proteomes" id="UP000663852">
    <property type="component" value="Unassembled WGS sequence"/>
</dbReference>
<evidence type="ECO:0000256" key="4">
    <source>
        <dbReference type="ARBA" id="ARBA00022734"/>
    </source>
</evidence>
<dbReference type="Gene3D" id="3.90.550.10">
    <property type="entry name" value="Spore Coat Polysaccharide Biosynthesis Protein SpsA, Chain A"/>
    <property type="match status" value="1"/>
</dbReference>
<dbReference type="GO" id="GO:0006493">
    <property type="term" value="P:protein O-linked glycosylation"/>
    <property type="evidence" value="ECO:0007669"/>
    <property type="project" value="TreeGrafter"/>
</dbReference>
<dbReference type="GO" id="GO:0030246">
    <property type="term" value="F:carbohydrate binding"/>
    <property type="evidence" value="ECO:0007669"/>
    <property type="project" value="UniProtKB-KW"/>
</dbReference>
<dbReference type="AlphaFoldDB" id="A0A815P1M5"/>
<keyword evidence="9 10" id="KW-1015">Disulfide bond</keyword>
<evidence type="ECO:0000256" key="1">
    <source>
        <dbReference type="ARBA" id="ARBA00004323"/>
    </source>
</evidence>
<evidence type="ECO:0000256" key="11">
    <source>
        <dbReference type="SAM" id="MobiDB-lite"/>
    </source>
</evidence>
<dbReference type="EC" id="2.4.1.-" evidence="10"/>
<feature type="compositionally biased region" description="Polar residues" evidence="11">
    <location>
        <begin position="7"/>
        <end position="20"/>
    </location>
</feature>
<dbReference type="InterPro" id="IPR045885">
    <property type="entry name" value="GalNAc-T"/>
</dbReference>
<keyword evidence="7 10" id="KW-0333">Golgi apparatus</keyword>
<feature type="region of interest" description="Disordered" evidence="11">
    <location>
        <begin position="1"/>
        <end position="22"/>
    </location>
</feature>
<evidence type="ECO:0000259" key="12">
    <source>
        <dbReference type="SMART" id="SM00458"/>
    </source>
</evidence>
<keyword evidence="10" id="KW-0464">Manganese</keyword>
<dbReference type="SUPFAM" id="SSF53448">
    <property type="entry name" value="Nucleotide-diphospho-sugar transferases"/>
    <property type="match status" value="1"/>
</dbReference>
<dbReference type="UniPathway" id="UPA00378"/>
<sequence>MKRRGVTTLQSSSTKDSMPTNRHESGGFRSIFITSLVWLIILLVSLYATNRNSSTASDCSQVGLIQTAFCKIGHVLIGFCSESDQEGEHYRQPRSAPIRSPSSSDKNSVKLKFTDIYNKDLCGKDQDCQDNFIVPEESAIINSNPPNWPGEMGSAYLPPDHLLEESKARFAENMFDIAVSDRIALDRAMPDIRNENCKAHSKFNHNLPNTSIIIVFHNEGNSTLLRTLVSIVNRTPWRLIHEIILLDDASVDREYLNEPLQRFIETLPVRTILLKNEKRLGLISSRVKAAKVATGETLMFLDSHVEVLNGWLLYLLEEIQKDRTSIVCPIIDVLTYDAFQLLHGATDIFGTFSWKMIFRWSKIPGLTANNAQPISTPTMAGGLYAIDRLYFEELGMYDEGIKIWGGENLEMSFKCWMCGGRIVIHPCSHVAHVFRKETPYKFLEHESIFVTIFKNYKRVALVWLDEYKELIYAVNPDIKRLDGGDVSSRIELRKKLNCSSFRDFLDRFQLKNFPFNHRFIGSISTSSRRCLDSMTGPDISKGLNTQVSAQACHAEGGNQIFLYTTSNKIHFDELCLEPNPEKASNQDIILTLCNDERNQQNWEYDQQTSQLKNEFYQGQCLHVSGNSDVVLARCDTNKPSQKWSFNQEKIKKDFSSKINLISNTLHSIEYDVTGTTIPSSPALLHSVPSEISEIHRNKHTNSASCAKKKKKGNEYLFVYTNI</sequence>
<keyword evidence="4 10" id="KW-0430">Lectin</keyword>
<dbReference type="InterPro" id="IPR001173">
    <property type="entry name" value="Glyco_trans_2-like"/>
</dbReference>
<dbReference type="CDD" id="cd02510">
    <property type="entry name" value="pp-GalNAc-T"/>
    <property type="match status" value="1"/>
</dbReference>
<accession>A0A815P1M5</accession>
<dbReference type="GO" id="GO:0000139">
    <property type="term" value="C:Golgi membrane"/>
    <property type="evidence" value="ECO:0007669"/>
    <property type="project" value="UniProtKB-SubCell"/>
</dbReference>
<keyword evidence="10" id="KW-0328">Glycosyltransferase</keyword>
<keyword evidence="3 10" id="KW-0812">Transmembrane</keyword>
<organism evidence="13 14">
    <name type="scientific">Adineta ricciae</name>
    <name type="common">Rotifer</name>
    <dbReference type="NCBI Taxonomy" id="249248"/>
    <lineage>
        <taxon>Eukaryota</taxon>
        <taxon>Metazoa</taxon>
        <taxon>Spiralia</taxon>
        <taxon>Gnathifera</taxon>
        <taxon>Rotifera</taxon>
        <taxon>Eurotatoria</taxon>
        <taxon>Bdelloidea</taxon>
        <taxon>Adinetida</taxon>
        <taxon>Adinetidae</taxon>
        <taxon>Adineta</taxon>
    </lineage>
</organism>
<keyword evidence="10" id="KW-0808">Transferase</keyword>